<evidence type="ECO:0000313" key="7">
    <source>
        <dbReference type="EMBL" id="CAD5212369.1"/>
    </source>
</evidence>
<dbReference type="PANTHER" id="PTHR11064">
    <property type="entry name" value="CCAAT-BINDING TRANSCRIPTION FACTOR-RELATED"/>
    <property type="match status" value="1"/>
</dbReference>
<evidence type="ECO:0000256" key="5">
    <source>
        <dbReference type="SAM" id="MobiDB-lite"/>
    </source>
</evidence>
<dbReference type="OrthoDB" id="386949at2759"/>
<evidence type="ECO:0000313" key="8">
    <source>
        <dbReference type="Proteomes" id="UP000614601"/>
    </source>
</evidence>
<dbReference type="EMBL" id="CAJFDH010000002">
    <property type="protein sequence ID" value="CAD5212369.1"/>
    <property type="molecule type" value="Genomic_DNA"/>
</dbReference>
<sequence>MADEPSSSHADLFHKDEDFNSDYKNYNPNYEGMNNQDQNTSGELIMEQERLLPIANIQRIMRRVVPEEGKLSKESKDLVQECVSEFIQFVVSEASDHCLEEKRKTISCEDLLKALRDLGFDPYVNVLKRYIENYRLALGKPSQPINLEPSKPSTSGVCSVHNHSPGEVPTLTLRATSETPSFVCQPEQPQEQQQEAQQDNNDPQSLEQVQVFIDSQSGQHYMAVRDPQTGEDRLIPVSLNVDQLAQQAEE</sequence>
<dbReference type="Proteomes" id="UP000783686">
    <property type="component" value="Unassembled WGS sequence"/>
</dbReference>
<keyword evidence="3" id="KW-0238">DNA-binding</keyword>
<dbReference type="CDD" id="cd22907">
    <property type="entry name" value="HFD_NFYB"/>
    <property type="match status" value="1"/>
</dbReference>
<dbReference type="InterPro" id="IPR009072">
    <property type="entry name" value="Histone-fold"/>
</dbReference>
<dbReference type="Pfam" id="PF00808">
    <property type="entry name" value="CBFD_NFYB_HMF"/>
    <property type="match status" value="1"/>
</dbReference>
<feature type="compositionally biased region" description="Polar residues" evidence="5">
    <location>
        <begin position="173"/>
        <end position="182"/>
    </location>
</feature>
<dbReference type="GO" id="GO:0001228">
    <property type="term" value="F:DNA-binding transcription activator activity, RNA polymerase II-specific"/>
    <property type="evidence" value="ECO:0007669"/>
    <property type="project" value="InterPro"/>
</dbReference>
<dbReference type="AlphaFoldDB" id="A0A811K9E0"/>
<keyword evidence="4" id="KW-0804">Transcription</keyword>
<comment type="similarity">
    <text evidence="1">Belongs to the NFYB/HAP3 subunit family.</text>
</comment>
<comment type="caution">
    <text evidence="7">The sequence shown here is derived from an EMBL/GenBank/DDBJ whole genome shotgun (WGS) entry which is preliminary data.</text>
</comment>
<reference evidence="7" key="1">
    <citation type="submission" date="2020-09" db="EMBL/GenBank/DDBJ databases">
        <authorList>
            <person name="Kikuchi T."/>
        </authorList>
    </citation>
    <scope>NUCLEOTIDE SEQUENCE</scope>
    <source>
        <strain evidence="7">SH1</strain>
    </source>
</reference>
<dbReference type="SUPFAM" id="SSF47113">
    <property type="entry name" value="Histone-fold"/>
    <property type="match status" value="1"/>
</dbReference>
<evidence type="ECO:0000256" key="3">
    <source>
        <dbReference type="ARBA" id="ARBA00023125"/>
    </source>
</evidence>
<evidence type="ECO:0000256" key="2">
    <source>
        <dbReference type="ARBA" id="ARBA00023015"/>
    </source>
</evidence>
<dbReference type="Proteomes" id="UP000614601">
    <property type="component" value="Unassembled WGS sequence"/>
</dbReference>
<feature type="compositionally biased region" description="Polar residues" evidence="5">
    <location>
        <begin position="22"/>
        <end position="36"/>
    </location>
</feature>
<keyword evidence="2" id="KW-0805">Transcription regulation</keyword>
<feature type="domain" description="Transcription factor CBF/NF-Y/archaeal histone" evidence="6">
    <location>
        <begin position="51"/>
        <end position="115"/>
    </location>
</feature>
<dbReference type="GO" id="GO:0046982">
    <property type="term" value="F:protein heterodimerization activity"/>
    <property type="evidence" value="ECO:0007669"/>
    <property type="project" value="InterPro"/>
</dbReference>
<feature type="compositionally biased region" description="Low complexity" evidence="5">
    <location>
        <begin position="185"/>
        <end position="204"/>
    </location>
</feature>
<accession>A0A811K9E0</accession>
<name>A0A811K9E0_9BILA</name>
<gene>
    <name evidence="7" type="ORF">BOKJ2_LOCUS4170</name>
</gene>
<evidence type="ECO:0000256" key="4">
    <source>
        <dbReference type="ARBA" id="ARBA00023163"/>
    </source>
</evidence>
<dbReference type="GO" id="GO:0016602">
    <property type="term" value="C:CCAAT-binding factor complex"/>
    <property type="evidence" value="ECO:0007669"/>
    <property type="project" value="InterPro"/>
</dbReference>
<dbReference type="GO" id="GO:0000978">
    <property type="term" value="F:RNA polymerase II cis-regulatory region sequence-specific DNA binding"/>
    <property type="evidence" value="ECO:0007669"/>
    <property type="project" value="TreeGrafter"/>
</dbReference>
<dbReference type="InterPro" id="IPR003958">
    <property type="entry name" value="CBFA_NFYB_domain"/>
</dbReference>
<proteinExistence type="inferred from homology"/>
<dbReference type="PRINTS" id="PR00615">
    <property type="entry name" value="CCAATSUBUNTA"/>
</dbReference>
<evidence type="ECO:0000259" key="6">
    <source>
        <dbReference type="Pfam" id="PF00808"/>
    </source>
</evidence>
<dbReference type="InterPro" id="IPR027113">
    <property type="entry name" value="Transc_fact_NFYB/HAP3"/>
</dbReference>
<organism evidence="7 8">
    <name type="scientific">Bursaphelenchus okinawaensis</name>
    <dbReference type="NCBI Taxonomy" id="465554"/>
    <lineage>
        <taxon>Eukaryota</taxon>
        <taxon>Metazoa</taxon>
        <taxon>Ecdysozoa</taxon>
        <taxon>Nematoda</taxon>
        <taxon>Chromadorea</taxon>
        <taxon>Rhabditida</taxon>
        <taxon>Tylenchina</taxon>
        <taxon>Tylenchomorpha</taxon>
        <taxon>Aphelenchoidea</taxon>
        <taxon>Aphelenchoididae</taxon>
        <taxon>Bursaphelenchus</taxon>
    </lineage>
</organism>
<protein>
    <recommendedName>
        <fullName evidence="6">Transcription factor CBF/NF-Y/archaeal histone domain-containing protein</fullName>
    </recommendedName>
</protein>
<dbReference type="EMBL" id="CAJFCW020000002">
    <property type="protein sequence ID" value="CAG9095696.1"/>
    <property type="molecule type" value="Genomic_DNA"/>
</dbReference>
<dbReference type="Gene3D" id="1.10.20.10">
    <property type="entry name" value="Histone, subunit A"/>
    <property type="match status" value="1"/>
</dbReference>
<feature type="region of interest" description="Disordered" evidence="5">
    <location>
        <begin position="1"/>
        <end position="36"/>
    </location>
</feature>
<feature type="region of interest" description="Disordered" evidence="5">
    <location>
        <begin position="141"/>
        <end position="207"/>
    </location>
</feature>
<evidence type="ECO:0000256" key="1">
    <source>
        <dbReference type="ARBA" id="ARBA00009053"/>
    </source>
</evidence>
<dbReference type="PANTHER" id="PTHR11064:SF9">
    <property type="entry name" value="NUCLEAR TRANSCRIPTION FACTOR Y SUBUNIT BETA"/>
    <property type="match status" value="1"/>
</dbReference>
<keyword evidence="8" id="KW-1185">Reference proteome</keyword>